<feature type="compositionally biased region" description="Polar residues" evidence="1">
    <location>
        <begin position="248"/>
        <end position="263"/>
    </location>
</feature>
<dbReference type="EMBL" id="ABVR01000043">
    <property type="protein sequence ID" value="EEG88471.1"/>
    <property type="molecule type" value="Genomic_DNA"/>
</dbReference>
<keyword evidence="2" id="KW-1133">Transmembrane helix</keyword>
<name>C0BDC5_9FIRM</name>
<organism evidence="3 4">
    <name type="scientific">Coprococcus comes ATCC 27758</name>
    <dbReference type="NCBI Taxonomy" id="470146"/>
    <lineage>
        <taxon>Bacteria</taxon>
        <taxon>Bacillati</taxon>
        <taxon>Bacillota</taxon>
        <taxon>Clostridia</taxon>
        <taxon>Lachnospirales</taxon>
        <taxon>Lachnospiraceae</taxon>
        <taxon>Coprococcus</taxon>
    </lineage>
</organism>
<keyword evidence="2" id="KW-0812">Transmembrane</keyword>
<keyword evidence="2" id="KW-0472">Membrane</keyword>
<feature type="transmembrane region" description="Helical" evidence="2">
    <location>
        <begin position="270"/>
        <end position="289"/>
    </location>
</feature>
<evidence type="ECO:0000256" key="1">
    <source>
        <dbReference type="SAM" id="MobiDB-lite"/>
    </source>
</evidence>
<feature type="compositionally biased region" description="Basic and acidic residues" evidence="1">
    <location>
        <begin position="209"/>
        <end position="220"/>
    </location>
</feature>
<dbReference type="HOGENOM" id="CLU_939126_0_0_9"/>
<comment type="caution">
    <text evidence="3">The sequence shown here is derived from an EMBL/GenBank/DDBJ whole genome shotgun (WGS) entry which is preliminary data.</text>
</comment>
<accession>C0BDC5</accession>
<dbReference type="AlphaFoldDB" id="C0BDC5"/>
<protein>
    <submittedName>
        <fullName evidence="3">Uncharacterized protein</fullName>
    </submittedName>
</protein>
<dbReference type="Proteomes" id="UP000003793">
    <property type="component" value="Unassembled WGS sequence"/>
</dbReference>
<sequence length="296" mass="32533">MKVSNLEKQVGSLKTVLRLAGTNLDATKTEVRAIDENGVIWPVYHIPECDGSWRFVGIDGVNKNGVIGDGNSQFVEILPPRYAGTNKTYTIQVALDGGHFLDSPTVTLTVDNSQVKGQEDEWVECGKDDIINITAKYIDQKTGKEIVQSDVYQGYSISMYRQFDIGAKDIEGYKLVKAPNMDEYKDLFYRDKPTSEFVFEYVADGLTEEPEKPTEPENPEKPSNPENPSKPADKPSTTKPADLGKGTGTVQNTSTTAQSNTVKTGDEAPIVPYTVVAGISLLGIVTALFKRKKEDK</sequence>
<reference evidence="3 4" key="2">
    <citation type="submission" date="2009-03" db="EMBL/GenBank/DDBJ databases">
        <title>Draft genome sequence of Coprococcus comes (ATCC 27758).</title>
        <authorList>
            <person name="Sudarsanam P."/>
            <person name="Ley R."/>
            <person name="Guruge J."/>
            <person name="Turnbaugh P.J."/>
            <person name="Mahowald M."/>
            <person name="Liep D."/>
            <person name="Gordon J."/>
        </authorList>
    </citation>
    <scope>NUCLEOTIDE SEQUENCE [LARGE SCALE GENOMIC DNA]</scope>
    <source>
        <strain evidence="3 4">ATCC 27758</strain>
    </source>
</reference>
<proteinExistence type="predicted"/>
<dbReference type="RefSeq" id="WP_008372726.1">
    <property type="nucleotide sequence ID" value="NZ_CP102277.1"/>
</dbReference>
<evidence type="ECO:0000313" key="4">
    <source>
        <dbReference type="Proteomes" id="UP000003793"/>
    </source>
</evidence>
<feature type="region of interest" description="Disordered" evidence="1">
    <location>
        <begin position="207"/>
        <end position="267"/>
    </location>
</feature>
<gene>
    <name evidence="3" type="ORF">COPCOM_03176</name>
</gene>
<evidence type="ECO:0000256" key="2">
    <source>
        <dbReference type="SAM" id="Phobius"/>
    </source>
</evidence>
<reference evidence="3 4" key="1">
    <citation type="submission" date="2009-02" db="EMBL/GenBank/DDBJ databases">
        <authorList>
            <person name="Fulton L."/>
            <person name="Clifton S."/>
            <person name="Fulton B."/>
            <person name="Xu J."/>
            <person name="Minx P."/>
            <person name="Pepin K.H."/>
            <person name="Johnson M."/>
            <person name="Bhonagiri V."/>
            <person name="Nash W.E."/>
            <person name="Mardis E.R."/>
            <person name="Wilson R.K."/>
        </authorList>
    </citation>
    <scope>NUCLEOTIDE SEQUENCE [LARGE SCALE GENOMIC DNA]</scope>
    <source>
        <strain evidence="3 4">ATCC 27758</strain>
    </source>
</reference>
<evidence type="ECO:0000313" key="3">
    <source>
        <dbReference type="EMBL" id="EEG88471.1"/>
    </source>
</evidence>
<dbReference type="GeneID" id="92823841"/>